<evidence type="ECO:0000313" key="5">
    <source>
        <dbReference type="Proteomes" id="UP000606274"/>
    </source>
</evidence>
<organism evidence="4 5">
    <name type="scientific">Silurus meridionalis</name>
    <name type="common">Southern catfish</name>
    <name type="synonym">Silurus soldatovi meridionalis</name>
    <dbReference type="NCBI Taxonomy" id="175797"/>
    <lineage>
        <taxon>Eukaryota</taxon>
        <taxon>Metazoa</taxon>
        <taxon>Chordata</taxon>
        <taxon>Craniata</taxon>
        <taxon>Vertebrata</taxon>
        <taxon>Euteleostomi</taxon>
        <taxon>Actinopterygii</taxon>
        <taxon>Neopterygii</taxon>
        <taxon>Teleostei</taxon>
        <taxon>Ostariophysi</taxon>
        <taxon>Siluriformes</taxon>
        <taxon>Siluridae</taxon>
        <taxon>Silurus</taxon>
    </lineage>
</organism>
<dbReference type="SMART" id="SM00741">
    <property type="entry name" value="SapB"/>
    <property type="match status" value="1"/>
</dbReference>
<keyword evidence="2" id="KW-0732">Signal</keyword>
<dbReference type="AlphaFoldDB" id="A0A8T0BG15"/>
<keyword evidence="1" id="KW-1015">Disulfide bond</keyword>
<keyword evidence="5" id="KW-1185">Reference proteome</keyword>
<feature type="domain" description="Saposin B-type" evidence="3">
    <location>
        <begin position="45"/>
        <end position="125"/>
    </location>
</feature>
<evidence type="ECO:0000256" key="1">
    <source>
        <dbReference type="ARBA" id="ARBA00023157"/>
    </source>
</evidence>
<evidence type="ECO:0000256" key="2">
    <source>
        <dbReference type="SAM" id="SignalP"/>
    </source>
</evidence>
<proteinExistence type="predicted"/>
<dbReference type="InterPro" id="IPR008139">
    <property type="entry name" value="SaposinB_dom"/>
</dbReference>
<name>A0A8T0BG15_SILME</name>
<dbReference type="EMBL" id="JABFDY010000008">
    <property type="protein sequence ID" value="KAF7704456.1"/>
    <property type="molecule type" value="Genomic_DNA"/>
</dbReference>
<dbReference type="InterPro" id="IPR008138">
    <property type="entry name" value="SapB_2"/>
</dbReference>
<evidence type="ECO:0000313" key="4">
    <source>
        <dbReference type="EMBL" id="KAF7704456.1"/>
    </source>
</evidence>
<dbReference type="PANTHER" id="PTHR15541:SF2">
    <property type="entry name" value="GRANULYSIN"/>
    <property type="match status" value="1"/>
</dbReference>
<dbReference type="Proteomes" id="UP000606274">
    <property type="component" value="Unassembled WGS sequence"/>
</dbReference>
<reference evidence="4" key="1">
    <citation type="submission" date="2020-08" db="EMBL/GenBank/DDBJ databases">
        <title>Chromosome-level assembly of Southern catfish (Silurus meridionalis) provides insights into visual adaptation to the nocturnal and benthic lifestyles.</title>
        <authorList>
            <person name="Zhang Y."/>
            <person name="Wang D."/>
            <person name="Peng Z."/>
        </authorList>
    </citation>
    <scope>NUCLEOTIDE SEQUENCE</scope>
    <source>
        <strain evidence="4">SWU-2019-XX</strain>
        <tissue evidence="4">Muscle</tissue>
    </source>
</reference>
<protein>
    <recommendedName>
        <fullName evidence="3">Saposin B-type domain-containing protein</fullName>
    </recommendedName>
</protein>
<sequence>MFRNILVTYFIIASACAMQLEYLKDDSEELLDRTLNEDLLMTEEQPVLCLICKHIIEKVKHHLGKHENAEKIKKELMTLCDKSGPVKRMCKEMVTNKIDILVKELYTDDDPKTICAKADLCKSVRELELI</sequence>
<dbReference type="InterPro" id="IPR038847">
    <property type="entry name" value="Granulysin-like"/>
</dbReference>
<evidence type="ECO:0000259" key="3">
    <source>
        <dbReference type="PROSITE" id="PS50015"/>
    </source>
</evidence>
<comment type="caution">
    <text evidence="4">The sequence shown here is derived from an EMBL/GenBank/DDBJ whole genome shotgun (WGS) entry which is preliminary data.</text>
</comment>
<dbReference type="PANTHER" id="PTHR15541">
    <property type="entry name" value="GRANULYSIN RELATED"/>
    <property type="match status" value="1"/>
</dbReference>
<dbReference type="PROSITE" id="PS51257">
    <property type="entry name" value="PROKAR_LIPOPROTEIN"/>
    <property type="match status" value="1"/>
</dbReference>
<dbReference type="Pfam" id="PF03489">
    <property type="entry name" value="SapB_2"/>
    <property type="match status" value="1"/>
</dbReference>
<dbReference type="SUPFAM" id="SSF47862">
    <property type="entry name" value="Saposin"/>
    <property type="match status" value="1"/>
</dbReference>
<dbReference type="GO" id="GO:0042742">
    <property type="term" value="P:defense response to bacterium"/>
    <property type="evidence" value="ECO:0007669"/>
    <property type="project" value="InterPro"/>
</dbReference>
<dbReference type="PROSITE" id="PS50015">
    <property type="entry name" value="SAP_B"/>
    <property type="match status" value="1"/>
</dbReference>
<feature type="signal peptide" evidence="2">
    <location>
        <begin position="1"/>
        <end position="17"/>
    </location>
</feature>
<accession>A0A8T0BG15</accession>
<gene>
    <name evidence="4" type="ORF">HF521_021528</name>
</gene>
<dbReference type="Gene3D" id="1.10.225.10">
    <property type="entry name" value="Saposin-like"/>
    <property type="match status" value="1"/>
</dbReference>
<feature type="chain" id="PRO_5035733812" description="Saposin B-type domain-containing protein" evidence="2">
    <location>
        <begin position="18"/>
        <end position="130"/>
    </location>
</feature>
<dbReference type="InterPro" id="IPR011001">
    <property type="entry name" value="Saposin-like"/>
</dbReference>